<proteinExistence type="predicted"/>
<dbReference type="EMBL" id="JABBWG010000041">
    <property type="protein sequence ID" value="KAG1807770.1"/>
    <property type="molecule type" value="Genomic_DNA"/>
</dbReference>
<accession>A0A9P7E0Y3</accession>
<keyword evidence="3" id="KW-1185">Reference proteome</keyword>
<feature type="region of interest" description="Disordered" evidence="1">
    <location>
        <begin position="313"/>
        <end position="339"/>
    </location>
</feature>
<dbReference type="Proteomes" id="UP000807769">
    <property type="component" value="Unassembled WGS sequence"/>
</dbReference>
<reference evidence="2" key="1">
    <citation type="journal article" date="2020" name="New Phytol.">
        <title>Comparative genomics reveals dynamic genome evolution in host specialist ectomycorrhizal fungi.</title>
        <authorList>
            <person name="Lofgren L.A."/>
            <person name="Nguyen N.H."/>
            <person name="Vilgalys R."/>
            <person name="Ruytinx J."/>
            <person name="Liao H.L."/>
            <person name="Branco S."/>
            <person name="Kuo A."/>
            <person name="LaButti K."/>
            <person name="Lipzen A."/>
            <person name="Andreopoulos W."/>
            <person name="Pangilinan J."/>
            <person name="Riley R."/>
            <person name="Hundley H."/>
            <person name="Na H."/>
            <person name="Barry K."/>
            <person name="Grigoriev I.V."/>
            <person name="Stajich J.E."/>
            <person name="Kennedy P.G."/>
        </authorList>
    </citation>
    <scope>NUCLEOTIDE SEQUENCE</scope>
    <source>
        <strain evidence="2">MN1</strain>
    </source>
</reference>
<name>A0A9P7E0Y3_9AGAM</name>
<gene>
    <name evidence="2" type="ORF">BJ212DRAFT_1535061</name>
</gene>
<dbReference type="OrthoDB" id="2677877at2759"/>
<comment type="caution">
    <text evidence="2">The sequence shown here is derived from an EMBL/GenBank/DDBJ whole genome shotgun (WGS) entry which is preliminary data.</text>
</comment>
<evidence type="ECO:0000313" key="3">
    <source>
        <dbReference type="Proteomes" id="UP000807769"/>
    </source>
</evidence>
<dbReference type="RefSeq" id="XP_041188228.1">
    <property type="nucleotide sequence ID" value="XM_041341806.1"/>
</dbReference>
<organism evidence="2 3">
    <name type="scientific">Suillus subaureus</name>
    <dbReference type="NCBI Taxonomy" id="48587"/>
    <lineage>
        <taxon>Eukaryota</taxon>
        <taxon>Fungi</taxon>
        <taxon>Dikarya</taxon>
        <taxon>Basidiomycota</taxon>
        <taxon>Agaricomycotina</taxon>
        <taxon>Agaricomycetes</taxon>
        <taxon>Agaricomycetidae</taxon>
        <taxon>Boletales</taxon>
        <taxon>Suillineae</taxon>
        <taxon>Suillaceae</taxon>
        <taxon>Suillus</taxon>
    </lineage>
</organism>
<dbReference type="AlphaFoldDB" id="A0A9P7E0Y3"/>
<sequence length="383" mass="42548">MADFTPINANSWRLCQHCNTHFESTVPFTYVHGKDSSGHTCCPSCAKHYEGCKAIEQAQCQQATSIDFTAAQPAVEPSRHELVKAMSAVQHGDNIFPSQRFSHPAYTLAGDHGKMLPPPVPAHVSMGYTPNHAMHHLYRSKMAQAASSGCFHQVMIWVALHHLKPEGKSGTVLVGNIECDVHVALNITLAQLQSKVINQLEPLWTEWSHSHALSLYSLEMHKSPKMILYDPRQLSIGANEPVLQEFFMHAMPKDPTPKFYANAHVTILLVMMNVQFKDVLLWQEQCVNNIVLSINVDVQNALASASSISTKKKVLQSQGSSNDSSPSPPHHPAHKHSRKCSPSAVWFPISEISKVLSHNLSWLQALAYQNNSSYPVNLSYKQP</sequence>
<protein>
    <submittedName>
        <fullName evidence="2">Uncharacterized protein</fullName>
    </submittedName>
</protein>
<evidence type="ECO:0000256" key="1">
    <source>
        <dbReference type="SAM" id="MobiDB-lite"/>
    </source>
</evidence>
<dbReference type="GeneID" id="64635822"/>
<evidence type="ECO:0000313" key="2">
    <source>
        <dbReference type="EMBL" id="KAG1807770.1"/>
    </source>
</evidence>